<evidence type="ECO:0000313" key="2">
    <source>
        <dbReference type="Proteomes" id="UP000616885"/>
    </source>
</evidence>
<dbReference type="AlphaFoldDB" id="A0A8H7K5H3"/>
<reference evidence="1" key="1">
    <citation type="submission" date="2020-10" db="EMBL/GenBank/DDBJ databases">
        <title>High-Quality Genome Resource of Clonostachys rosea strain S41 by Oxford Nanopore Long-Read Sequencing.</title>
        <authorList>
            <person name="Wang H."/>
        </authorList>
    </citation>
    <scope>NUCLEOTIDE SEQUENCE</scope>
    <source>
        <strain evidence="1">S41</strain>
    </source>
</reference>
<comment type="caution">
    <text evidence="1">The sequence shown here is derived from an EMBL/GenBank/DDBJ whole genome shotgun (WGS) entry which is preliminary data.</text>
</comment>
<sequence length="115" mass="13005">MKGFSESALNVAIICVQTLNVDDKHLKKILEDSQQASHLVESFIVNYNTTLANNKAQSPLQSIMDDRTKNALHRTRSVLIHEVIYHGNECLDLAIKQSWPDFSWTTEWSLASSTC</sequence>
<evidence type="ECO:0000313" key="1">
    <source>
        <dbReference type="EMBL" id="KAF9744182.1"/>
    </source>
</evidence>
<organism evidence="1 2">
    <name type="scientific">Bionectria ochroleuca</name>
    <name type="common">Gliocladium roseum</name>
    <dbReference type="NCBI Taxonomy" id="29856"/>
    <lineage>
        <taxon>Eukaryota</taxon>
        <taxon>Fungi</taxon>
        <taxon>Dikarya</taxon>
        <taxon>Ascomycota</taxon>
        <taxon>Pezizomycotina</taxon>
        <taxon>Sordariomycetes</taxon>
        <taxon>Hypocreomycetidae</taxon>
        <taxon>Hypocreales</taxon>
        <taxon>Bionectriaceae</taxon>
        <taxon>Clonostachys</taxon>
    </lineage>
</organism>
<dbReference type="Proteomes" id="UP000616885">
    <property type="component" value="Unassembled WGS sequence"/>
</dbReference>
<dbReference type="EMBL" id="JADCTT010000015">
    <property type="protein sequence ID" value="KAF9744182.1"/>
    <property type="molecule type" value="Genomic_DNA"/>
</dbReference>
<name>A0A8H7K5H3_BIOOC</name>
<accession>A0A8H7K5H3</accession>
<gene>
    <name evidence="1" type="ORF">IM811_005762</name>
</gene>
<protein>
    <submittedName>
        <fullName evidence="1">Uncharacterized protein</fullName>
    </submittedName>
</protein>
<proteinExistence type="predicted"/>